<dbReference type="AlphaFoldDB" id="A0A409W3H8"/>
<dbReference type="SUPFAM" id="SSF52540">
    <property type="entry name" value="P-loop containing nucleoside triphosphate hydrolases"/>
    <property type="match status" value="1"/>
</dbReference>
<evidence type="ECO:0000256" key="2">
    <source>
        <dbReference type="ARBA" id="ARBA00022741"/>
    </source>
</evidence>
<evidence type="ECO:0000259" key="8">
    <source>
        <dbReference type="PROSITE" id="PS50067"/>
    </source>
</evidence>
<feature type="compositionally biased region" description="Basic and acidic residues" evidence="7">
    <location>
        <begin position="899"/>
        <end position="908"/>
    </location>
</feature>
<feature type="region of interest" description="Disordered" evidence="7">
    <location>
        <begin position="722"/>
        <end position="944"/>
    </location>
</feature>
<dbReference type="GO" id="GO:0008017">
    <property type="term" value="F:microtubule binding"/>
    <property type="evidence" value="ECO:0007669"/>
    <property type="project" value="InterPro"/>
</dbReference>
<dbReference type="InterPro" id="IPR027417">
    <property type="entry name" value="P-loop_NTPase"/>
</dbReference>
<evidence type="ECO:0000256" key="5">
    <source>
        <dbReference type="PROSITE-ProRule" id="PRU00283"/>
    </source>
</evidence>
<dbReference type="PROSITE" id="PS50067">
    <property type="entry name" value="KINESIN_MOTOR_2"/>
    <property type="match status" value="1"/>
</dbReference>
<proteinExistence type="inferred from homology"/>
<name>A0A409W3H8_9AGAR</name>
<dbReference type="InterPro" id="IPR001752">
    <property type="entry name" value="Kinesin_motor_dom"/>
</dbReference>
<evidence type="ECO:0000256" key="3">
    <source>
        <dbReference type="ARBA" id="ARBA00022840"/>
    </source>
</evidence>
<keyword evidence="2 5" id="KW-0547">Nucleotide-binding</keyword>
<keyword evidence="3 5" id="KW-0067">ATP-binding</keyword>
<dbReference type="InterPro" id="IPR027640">
    <property type="entry name" value="Kinesin-like_fam"/>
</dbReference>
<dbReference type="EMBL" id="NHYE01005423">
    <property type="protein sequence ID" value="PPQ73090.1"/>
    <property type="molecule type" value="Genomic_DNA"/>
</dbReference>
<dbReference type="GO" id="GO:0005524">
    <property type="term" value="F:ATP binding"/>
    <property type="evidence" value="ECO:0007669"/>
    <property type="project" value="UniProtKB-UniRule"/>
</dbReference>
<dbReference type="GO" id="GO:0005874">
    <property type="term" value="C:microtubule"/>
    <property type="evidence" value="ECO:0007669"/>
    <property type="project" value="UniProtKB-KW"/>
</dbReference>
<organism evidence="9 10">
    <name type="scientific">Gymnopilus dilepis</name>
    <dbReference type="NCBI Taxonomy" id="231916"/>
    <lineage>
        <taxon>Eukaryota</taxon>
        <taxon>Fungi</taxon>
        <taxon>Dikarya</taxon>
        <taxon>Basidiomycota</taxon>
        <taxon>Agaricomycotina</taxon>
        <taxon>Agaricomycetes</taxon>
        <taxon>Agaricomycetidae</taxon>
        <taxon>Agaricales</taxon>
        <taxon>Agaricineae</taxon>
        <taxon>Hymenogastraceae</taxon>
        <taxon>Gymnopilus</taxon>
    </lineage>
</organism>
<evidence type="ECO:0000256" key="7">
    <source>
        <dbReference type="SAM" id="MobiDB-lite"/>
    </source>
</evidence>
<feature type="compositionally biased region" description="Acidic residues" evidence="7">
    <location>
        <begin position="806"/>
        <end position="821"/>
    </location>
</feature>
<dbReference type="PANTHER" id="PTHR24115:SF1008">
    <property type="entry name" value="KINESIN-LIKE PROTEIN SUBITO"/>
    <property type="match status" value="1"/>
</dbReference>
<keyword evidence="1 6" id="KW-0493">Microtubule</keyword>
<feature type="compositionally biased region" description="Polar residues" evidence="7">
    <location>
        <begin position="825"/>
        <end position="834"/>
    </location>
</feature>
<dbReference type="GO" id="GO:0005871">
    <property type="term" value="C:kinesin complex"/>
    <property type="evidence" value="ECO:0007669"/>
    <property type="project" value="TreeGrafter"/>
</dbReference>
<feature type="compositionally biased region" description="Polar residues" evidence="7">
    <location>
        <begin position="68"/>
        <end position="77"/>
    </location>
</feature>
<feature type="compositionally biased region" description="Acidic residues" evidence="7">
    <location>
        <begin position="735"/>
        <end position="746"/>
    </location>
</feature>
<keyword evidence="10" id="KW-1185">Reference proteome</keyword>
<feature type="compositionally biased region" description="Polar residues" evidence="7">
    <location>
        <begin position="776"/>
        <end position="786"/>
    </location>
</feature>
<dbReference type="Pfam" id="PF00225">
    <property type="entry name" value="Kinesin"/>
    <property type="match status" value="1"/>
</dbReference>
<feature type="compositionally biased region" description="Acidic residues" evidence="7">
    <location>
        <begin position="621"/>
        <end position="641"/>
    </location>
</feature>
<dbReference type="GO" id="GO:0007018">
    <property type="term" value="P:microtubule-based movement"/>
    <property type="evidence" value="ECO:0007669"/>
    <property type="project" value="InterPro"/>
</dbReference>
<dbReference type="SMART" id="SM00129">
    <property type="entry name" value="KISc"/>
    <property type="match status" value="1"/>
</dbReference>
<feature type="binding site" evidence="5">
    <location>
        <begin position="195"/>
        <end position="202"/>
    </location>
    <ligand>
        <name>ATP</name>
        <dbReference type="ChEBI" id="CHEBI:30616"/>
    </ligand>
</feature>
<dbReference type="GO" id="GO:0005634">
    <property type="term" value="C:nucleus"/>
    <property type="evidence" value="ECO:0007669"/>
    <property type="project" value="TreeGrafter"/>
</dbReference>
<evidence type="ECO:0000313" key="9">
    <source>
        <dbReference type="EMBL" id="PPQ73090.1"/>
    </source>
</evidence>
<dbReference type="PROSITE" id="PS00411">
    <property type="entry name" value="KINESIN_MOTOR_1"/>
    <property type="match status" value="1"/>
</dbReference>
<dbReference type="InterPro" id="IPR036961">
    <property type="entry name" value="Kinesin_motor_dom_sf"/>
</dbReference>
<accession>A0A409W3H8</accession>
<dbReference type="GO" id="GO:0016887">
    <property type="term" value="F:ATP hydrolysis activity"/>
    <property type="evidence" value="ECO:0007669"/>
    <property type="project" value="TreeGrafter"/>
</dbReference>
<dbReference type="FunCoup" id="A0A409W3H8">
    <property type="interactions" value="142"/>
</dbReference>
<feature type="compositionally biased region" description="Low complexity" evidence="7">
    <location>
        <begin position="7"/>
        <end position="20"/>
    </location>
</feature>
<evidence type="ECO:0000256" key="4">
    <source>
        <dbReference type="ARBA" id="ARBA00023175"/>
    </source>
</evidence>
<evidence type="ECO:0000256" key="6">
    <source>
        <dbReference type="RuleBase" id="RU000394"/>
    </source>
</evidence>
<dbReference type="Gene3D" id="3.40.850.10">
    <property type="entry name" value="Kinesin motor domain"/>
    <property type="match status" value="1"/>
</dbReference>
<sequence>MATKAPATRASSRTKTSTNAAPPPTRATRARTAKAVTPEPTAVAKKTVVRKPLANRDNSADLYAAPSKPQTKTTTNRRAAKHGAQAAESEREPIMQLKESNKAYLRIRPRLAEEEPASSPYLTHLSDTTVKMTDPQDSESSRSKYRFSAIPPSSIYTFSHIFPPNTTQSDFFAKTTLPLVQDVLMGQNGLLFTYGVTNSGKTYTVQGGRDEGAAGILPRSLDVIFNSIEGLHGDGRYRPVRLHGIELADDLDSRAPPTMPEPALADVLGSLDAMNEPDFDVDPTIIPVDRNYEYTVWISYAEVYNEKVYDLLASVKDESNGHGEGANPRAAPGKPLVLSRQALPLRPSPASDSMDAEYNGKYIAGLRQFRVHSAAQAKALVRLGQLHRRVFGTLANRESSRSHGMFIIKVVKGHRGERNNPTSLQVSRLTLVDLAGSERTKHTHTTGDRLKEAGNINKSLMVLGQCMEVMRSNQRKIAMSLANDPGKDGRLDTKDLKKGLAVIPFRHSKLTEALMDYFVGDGRTVMIVNVNPYDTGYDENCHVMKFAALAREVYVTPTPAPVHRAPSIGPGSLQGKKIKQLGPLTLSHPDINPHQGTRKVTISMGGPGSGKKPIEAVLEVREDDEPNEGVDKIQDDDDDDNPINPLVDELFDEIEHLRFQLFESEMRCALIEAETREEVMREMEDRMRTMEQMYSRRLMSELERNEMKTDAKIDMLHRSGLFGSPAKASRRPIVEDDISEEEEDVEMSLVEYGEENGHSEDDEDRPMSPSPLAQKKVTSNRKSSVAPQPIIEKRPFIPDPPMLPSDAEDAQLTETETDDGELSSIALSATSGSELNDDEDDGYSEEEDDDDDDDDESAEEWEPPASKTPKAKKQNLPPAKQPKQTTAKRGSNNPRVSKLTKDMDRMQIEESDSDNSSIIVPIKNSDKAPQPVEMEEAPLEAPAAKKKKRVLNKMPVMTEDEINRVIYEAERTVGKGQTGGTAHRYGR</sequence>
<dbReference type="PRINTS" id="PR00380">
    <property type="entry name" value="KINESINHEAVY"/>
</dbReference>
<keyword evidence="4 5" id="KW-0505">Motor protein</keyword>
<dbReference type="InParanoid" id="A0A409W3H8"/>
<comment type="similarity">
    <text evidence="5 6">Belongs to the TRAFAC class myosin-kinesin ATPase superfamily. Kinesin family.</text>
</comment>
<feature type="region of interest" description="Disordered" evidence="7">
    <location>
        <begin position="586"/>
        <end position="641"/>
    </location>
</feature>
<feature type="compositionally biased region" description="Acidic residues" evidence="7">
    <location>
        <begin position="835"/>
        <end position="862"/>
    </location>
</feature>
<feature type="compositionally biased region" description="Polar residues" evidence="7">
    <location>
        <begin position="882"/>
        <end position="895"/>
    </location>
</feature>
<evidence type="ECO:0000256" key="1">
    <source>
        <dbReference type="ARBA" id="ARBA00022701"/>
    </source>
</evidence>
<dbReference type="GO" id="GO:0003777">
    <property type="term" value="F:microtubule motor activity"/>
    <property type="evidence" value="ECO:0007669"/>
    <property type="project" value="InterPro"/>
</dbReference>
<feature type="region of interest" description="Disordered" evidence="7">
    <location>
        <begin position="1"/>
        <end position="91"/>
    </location>
</feature>
<reference evidence="9 10" key="1">
    <citation type="journal article" date="2018" name="Evol. Lett.">
        <title>Horizontal gene cluster transfer increased hallucinogenic mushroom diversity.</title>
        <authorList>
            <person name="Reynolds H.T."/>
            <person name="Vijayakumar V."/>
            <person name="Gluck-Thaler E."/>
            <person name="Korotkin H.B."/>
            <person name="Matheny P.B."/>
            <person name="Slot J.C."/>
        </authorList>
    </citation>
    <scope>NUCLEOTIDE SEQUENCE [LARGE SCALE GENOMIC DNA]</scope>
    <source>
        <strain evidence="9 10">SRW20</strain>
    </source>
</reference>
<evidence type="ECO:0000313" key="10">
    <source>
        <dbReference type="Proteomes" id="UP000284706"/>
    </source>
</evidence>
<dbReference type="InterPro" id="IPR019821">
    <property type="entry name" value="Kinesin_motor_CS"/>
</dbReference>
<feature type="domain" description="Kinesin motor" evidence="8">
    <location>
        <begin position="100"/>
        <end position="553"/>
    </location>
</feature>
<gene>
    <name evidence="9" type="ORF">CVT26_014740</name>
</gene>
<dbReference type="PANTHER" id="PTHR24115">
    <property type="entry name" value="KINESIN-RELATED"/>
    <property type="match status" value="1"/>
</dbReference>
<dbReference type="STRING" id="231916.A0A409W3H8"/>
<protein>
    <recommendedName>
        <fullName evidence="6">Kinesin-like protein</fullName>
    </recommendedName>
</protein>
<comment type="caution">
    <text evidence="9">The sequence shown here is derived from an EMBL/GenBank/DDBJ whole genome shotgun (WGS) entry which is preliminary data.</text>
</comment>
<dbReference type="OrthoDB" id="123929at2759"/>
<dbReference type="Proteomes" id="UP000284706">
    <property type="component" value="Unassembled WGS sequence"/>
</dbReference>